<proteinExistence type="inferred from homology"/>
<evidence type="ECO:0000313" key="9">
    <source>
        <dbReference type="EMBL" id="GEQ21752.1"/>
    </source>
</evidence>
<dbReference type="InterPro" id="IPR050090">
    <property type="entry name" value="Tyrosine_recombinase_XerCD"/>
</dbReference>
<keyword evidence="5" id="KW-0233">DNA recombination</keyword>
<sequence>MVAGHLQEKKGYFYIVLSYKDVDGKRKTKWLPTGLLIKGNKKKAEVILMEARKNFKIISEIDDEDILFSDFMLSWLEMMKNNIEVTTYASYSNCIKKRVAPYFKEKKILLKDLQPKHIQTYYQHELNDNKVSANTVIHYHANIRKALQYAVKIDMISSNAADKVERPKKQKFVGSFYDREEINKLFEVVENSKIELAVILAAFYGLRRSEVVGLKWDAIDFKSKSITIKHTVTEVSVEGKVVIVEKDRTKNNASHRILPLVPQFENLLLRIKEQQYINKKICKDSYCNKYLKYIYLDEIGQRIKPGYITQHFQIVLAKNNLRKIRFHDLRHSCASLLLANGVGMKEIQEWLGHSDFSTTANIYAHLDYSKKIASANIMINCLNDKKFSPKIGENLDEK</sequence>
<dbReference type="InterPro" id="IPR010998">
    <property type="entry name" value="Integrase_recombinase_N"/>
</dbReference>
<comment type="caution">
    <text evidence="9">The sequence shown here is derived from an EMBL/GenBank/DDBJ whole genome shotgun (WGS) entry which is preliminary data.</text>
</comment>
<comment type="function">
    <text evidence="1">Site-specific tyrosine recombinase, which acts by catalyzing the cutting and rejoining of the recombining DNA molecules.</text>
</comment>
<evidence type="ECO:0000256" key="6">
    <source>
        <dbReference type="PROSITE-ProRule" id="PRU01248"/>
    </source>
</evidence>
<dbReference type="InterPro" id="IPR004107">
    <property type="entry name" value="Integrase_SAM-like_N"/>
</dbReference>
<dbReference type="GO" id="GO:0003677">
    <property type="term" value="F:DNA binding"/>
    <property type="evidence" value="ECO:0007669"/>
    <property type="project" value="UniProtKB-UniRule"/>
</dbReference>
<dbReference type="SUPFAM" id="SSF56349">
    <property type="entry name" value="DNA breaking-rejoining enzymes"/>
    <property type="match status" value="1"/>
</dbReference>
<dbReference type="Gene3D" id="1.10.150.130">
    <property type="match status" value="1"/>
</dbReference>
<dbReference type="GO" id="GO:0006310">
    <property type="term" value="P:DNA recombination"/>
    <property type="evidence" value="ECO:0007669"/>
    <property type="project" value="UniProtKB-KW"/>
</dbReference>
<dbReference type="PROSITE" id="PS51898">
    <property type="entry name" value="TYR_RECOMBINASE"/>
    <property type="match status" value="1"/>
</dbReference>
<gene>
    <name evidence="9" type="ORF">CBU02nite_22580</name>
</gene>
<dbReference type="Proteomes" id="UP000321089">
    <property type="component" value="Unassembled WGS sequence"/>
</dbReference>
<evidence type="ECO:0000313" key="10">
    <source>
        <dbReference type="Proteomes" id="UP000321089"/>
    </source>
</evidence>
<dbReference type="PANTHER" id="PTHR30349:SF64">
    <property type="entry name" value="PROPHAGE INTEGRASE INTD-RELATED"/>
    <property type="match status" value="1"/>
</dbReference>
<dbReference type="AlphaFoldDB" id="A0A512TNB7"/>
<evidence type="ECO:0000256" key="1">
    <source>
        <dbReference type="ARBA" id="ARBA00003283"/>
    </source>
</evidence>
<dbReference type="InterPro" id="IPR011010">
    <property type="entry name" value="DNA_brk_join_enz"/>
</dbReference>
<name>A0A512TNB7_CLOBU</name>
<protein>
    <submittedName>
        <fullName evidence="9">Site-specific integrase</fullName>
    </submittedName>
</protein>
<evidence type="ECO:0000259" key="7">
    <source>
        <dbReference type="PROSITE" id="PS51898"/>
    </source>
</evidence>
<dbReference type="InterPro" id="IPR044068">
    <property type="entry name" value="CB"/>
</dbReference>
<keyword evidence="4 6" id="KW-0238">DNA-binding</keyword>
<dbReference type="InterPro" id="IPR002104">
    <property type="entry name" value="Integrase_catalytic"/>
</dbReference>
<evidence type="ECO:0000256" key="5">
    <source>
        <dbReference type="ARBA" id="ARBA00023172"/>
    </source>
</evidence>
<accession>A0A512TNB7</accession>
<dbReference type="InterPro" id="IPR013762">
    <property type="entry name" value="Integrase-like_cat_sf"/>
</dbReference>
<feature type="domain" description="Tyr recombinase" evidence="7">
    <location>
        <begin position="172"/>
        <end position="376"/>
    </location>
</feature>
<dbReference type="CDD" id="cd01189">
    <property type="entry name" value="INT_ICEBs1_C_like"/>
    <property type="match status" value="1"/>
</dbReference>
<organism evidence="9 10">
    <name type="scientific">Clostridium butyricum</name>
    <dbReference type="NCBI Taxonomy" id="1492"/>
    <lineage>
        <taxon>Bacteria</taxon>
        <taxon>Bacillati</taxon>
        <taxon>Bacillota</taxon>
        <taxon>Clostridia</taxon>
        <taxon>Eubacteriales</taxon>
        <taxon>Clostridiaceae</taxon>
        <taxon>Clostridium</taxon>
    </lineage>
</organism>
<feature type="domain" description="Core-binding (CB)" evidence="8">
    <location>
        <begin position="66"/>
        <end position="151"/>
    </location>
</feature>
<evidence type="ECO:0000256" key="2">
    <source>
        <dbReference type="ARBA" id="ARBA00008857"/>
    </source>
</evidence>
<dbReference type="Pfam" id="PF14659">
    <property type="entry name" value="Phage_int_SAM_3"/>
    <property type="match status" value="1"/>
</dbReference>
<dbReference type="EMBL" id="BKBC01000031">
    <property type="protein sequence ID" value="GEQ21752.1"/>
    <property type="molecule type" value="Genomic_DNA"/>
</dbReference>
<comment type="similarity">
    <text evidence="2">Belongs to the 'phage' integrase family.</text>
</comment>
<dbReference type="PROSITE" id="PS51900">
    <property type="entry name" value="CB"/>
    <property type="match status" value="1"/>
</dbReference>
<dbReference type="Gene3D" id="1.10.443.10">
    <property type="entry name" value="Intergrase catalytic core"/>
    <property type="match status" value="1"/>
</dbReference>
<dbReference type="Pfam" id="PF00589">
    <property type="entry name" value="Phage_integrase"/>
    <property type="match status" value="1"/>
</dbReference>
<evidence type="ECO:0000259" key="8">
    <source>
        <dbReference type="PROSITE" id="PS51900"/>
    </source>
</evidence>
<reference evidence="9 10" key="1">
    <citation type="submission" date="2019-07" db="EMBL/GenBank/DDBJ databases">
        <title>Whole genome shotgun sequence of Clostridium butyricum NBRC 3858.</title>
        <authorList>
            <person name="Hosoyama A."/>
            <person name="Uohara A."/>
            <person name="Ohji S."/>
            <person name="Ichikawa N."/>
        </authorList>
    </citation>
    <scope>NUCLEOTIDE SEQUENCE [LARGE SCALE GENOMIC DNA]</scope>
    <source>
        <strain evidence="9 10">NBRC 3858</strain>
    </source>
</reference>
<evidence type="ECO:0000256" key="3">
    <source>
        <dbReference type="ARBA" id="ARBA00022908"/>
    </source>
</evidence>
<dbReference type="GO" id="GO:0015074">
    <property type="term" value="P:DNA integration"/>
    <property type="evidence" value="ECO:0007669"/>
    <property type="project" value="UniProtKB-KW"/>
</dbReference>
<dbReference type="PANTHER" id="PTHR30349">
    <property type="entry name" value="PHAGE INTEGRASE-RELATED"/>
    <property type="match status" value="1"/>
</dbReference>
<dbReference type="RefSeq" id="WP_146868559.1">
    <property type="nucleotide sequence ID" value="NZ_BKBC01000031.1"/>
</dbReference>
<evidence type="ECO:0000256" key="4">
    <source>
        <dbReference type="ARBA" id="ARBA00023125"/>
    </source>
</evidence>
<keyword evidence="3" id="KW-0229">DNA integration</keyword>